<gene>
    <name evidence="9" type="ORF">F751_2125</name>
</gene>
<evidence type="ECO:0000256" key="3">
    <source>
        <dbReference type="ARBA" id="ARBA00010343"/>
    </source>
</evidence>
<dbReference type="eggNOG" id="KOG1745">
    <property type="taxonomic scope" value="Eukaryota"/>
</dbReference>
<dbReference type="CDD" id="cd22911">
    <property type="entry name" value="HFD_H3"/>
    <property type="match status" value="1"/>
</dbReference>
<dbReference type="InterPro" id="IPR000164">
    <property type="entry name" value="Histone_H3/CENP-A"/>
</dbReference>
<evidence type="ECO:0000256" key="6">
    <source>
        <dbReference type="ARBA" id="ARBA00023242"/>
    </source>
</evidence>
<name>A0A087SLD4_AUXPR</name>
<keyword evidence="4" id="KW-0158">Chromosome</keyword>
<protein>
    <submittedName>
        <fullName evidence="9">Histone H3-like centromeric protein cse-4</fullName>
    </submittedName>
</protein>
<evidence type="ECO:0000313" key="10">
    <source>
        <dbReference type="Proteomes" id="UP000028924"/>
    </source>
</evidence>
<dbReference type="InterPro" id="IPR009072">
    <property type="entry name" value="Histone-fold"/>
</dbReference>
<keyword evidence="10" id="KW-1185">Reference proteome</keyword>
<dbReference type="KEGG" id="apro:F751_2125"/>
<evidence type="ECO:0000256" key="1">
    <source>
        <dbReference type="ARBA" id="ARBA00004123"/>
    </source>
</evidence>
<evidence type="ECO:0000313" key="9">
    <source>
        <dbReference type="EMBL" id="KFM26538.1"/>
    </source>
</evidence>
<evidence type="ECO:0000256" key="7">
    <source>
        <dbReference type="ARBA" id="ARBA00023269"/>
    </source>
</evidence>
<feature type="domain" description="Core Histone H2A/H2B/H3" evidence="8">
    <location>
        <begin position="2"/>
        <end position="72"/>
    </location>
</feature>
<evidence type="ECO:0000256" key="5">
    <source>
        <dbReference type="ARBA" id="ARBA00023125"/>
    </source>
</evidence>
<evidence type="ECO:0000256" key="2">
    <source>
        <dbReference type="ARBA" id="ARBA00004286"/>
    </source>
</evidence>
<sequence length="82" mass="9252">MLIPKLPFARLTREISNEMSPEPFRWTAEALLALQEASEDFIVHLLEDTNLCAIHAKRVTIMPKDLQLARRIRGPILGVASS</sequence>
<accession>A0A087SLD4</accession>
<organism evidence="9 10">
    <name type="scientific">Auxenochlorella protothecoides</name>
    <name type="common">Green microalga</name>
    <name type="synonym">Chlorella protothecoides</name>
    <dbReference type="NCBI Taxonomy" id="3075"/>
    <lineage>
        <taxon>Eukaryota</taxon>
        <taxon>Viridiplantae</taxon>
        <taxon>Chlorophyta</taxon>
        <taxon>core chlorophytes</taxon>
        <taxon>Trebouxiophyceae</taxon>
        <taxon>Chlorellales</taxon>
        <taxon>Chlorellaceae</taxon>
        <taxon>Auxenochlorella</taxon>
    </lineage>
</organism>
<dbReference type="PANTHER" id="PTHR11426">
    <property type="entry name" value="HISTONE H3"/>
    <property type="match status" value="1"/>
</dbReference>
<dbReference type="RefSeq" id="XP_011399476.1">
    <property type="nucleotide sequence ID" value="XM_011401174.1"/>
</dbReference>
<dbReference type="GO" id="GO:0005634">
    <property type="term" value="C:nucleus"/>
    <property type="evidence" value="ECO:0007669"/>
    <property type="project" value="UniProtKB-SubCell"/>
</dbReference>
<keyword evidence="6" id="KW-0539">Nucleus</keyword>
<dbReference type="InterPro" id="IPR007125">
    <property type="entry name" value="H2A/H2B/H3"/>
</dbReference>
<dbReference type="GeneID" id="23613516"/>
<keyword evidence="5" id="KW-0238">DNA-binding</keyword>
<dbReference type="EMBL" id="KL662129">
    <property type="protein sequence ID" value="KFM26538.1"/>
    <property type="molecule type" value="Genomic_DNA"/>
</dbReference>
<dbReference type="Pfam" id="PF00125">
    <property type="entry name" value="Histone"/>
    <property type="match status" value="1"/>
</dbReference>
<dbReference type="GO" id="GO:0000786">
    <property type="term" value="C:nucleosome"/>
    <property type="evidence" value="ECO:0007669"/>
    <property type="project" value="UniProtKB-KW"/>
</dbReference>
<dbReference type="GO" id="GO:0003677">
    <property type="term" value="F:DNA binding"/>
    <property type="evidence" value="ECO:0007669"/>
    <property type="project" value="UniProtKB-KW"/>
</dbReference>
<dbReference type="STRING" id="3075.A0A087SLD4"/>
<dbReference type="GO" id="GO:0046982">
    <property type="term" value="F:protein heterodimerization activity"/>
    <property type="evidence" value="ECO:0007669"/>
    <property type="project" value="InterPro"/>
</dbReference>
<comment type="subcellular location">
    <subcellularLocation>
        <location evidence="2">Chromosome</location>
    </subcellularLocation>
    <subcellularLocation>
        <location evidence="1">Nucleus</location>
    </subcellularLocation>
</comment>
<proteinExistence type="inferred from homology"/>
<dbReference type="Gene3D" id="1.10.20.10">
    <property type="entry name" value="Histone, subunit A"/>
    <property type="match status" value="1"/>
</dbReference>
<evidence type="ECO:0000256" key="4">
    <source>
        <dbReference type="ARBA" id="ARBA00022454"/>
    </source>
</evidence>
<dbReference type="SUPFAM" id="SSF47113">
    <property type="entry name" value="Histone-fold"/>
    <property type="match status" value="1"/>
</dbReference>
<reference evidence="9 10" key="1">
    <citation type="journal article" date="2014" name="BMC Genomics">
        <title>Oil accumulation mechanisms of the oleaginous microalga Chlorella protothecoides revealed through its genome, transcriptomes, and proteomes.</title>
        <authorList>
            <person name="Gao C."/>
            <person name="Wang Y."/>
            <person name="Shen Y."/>
            <person name="Yan D."/>
            <person name="He X."/>
            <person name="Dai J."/>
            <person name="Wu Q."/>
        </authorList>
    </citation>
    <scope>NUCLEOTIDE SEQUENCE [LARGE SCALE GENOMIC DNA]</scope>
    <source>
        <strain evidence="9 10">0710</strain>
    </source>
</reference>
<dbReference type="FunFam" id="1.10.20.10:FF:000085">
    <property type="entry name" value="Histone H3.2"/>
    <property type="match status" value="1"/>
</dbReference>
<dbReference type="GO" id="GO:0030527">
    <property type="term" value="F:structural constituent of chromatin"/>
    <property type="evidence" value="ECO:0007669"/>
    <property type="project" value="InterPro"/>
</dbReference>
<dbReference type="AlphaFoldDB" id="A0A087SLD4"/>
<comment type="similarity">
    <text evidence="3">Belongs to the histone H3 family.</text>
</comment>
<keyword evidence="7" id="KW-0544">Nucleosome core</keyword>
<dbReference type="OrthoDB" id="652632at2759"/>
<dbReference type="Proteomes" id="UP000028924">
    <property type="component" value="Unassembled WGS sequence"/>
</dbReference>
<evidence type="ECO:0000259" key="8">
    <source>
        <dbReference type="Pfam" id="PF00125"/>
    </source>
</evidence>
<dbReference type="SMART" id="SM00428">
    <property type="entry name" value="H3"/>
    <property type="match status" value="1"/>
</dbReference>